<dbReference type="Proteomes" id="UP000263642">
    <property type="component" value="Unassembled WGS sequence"/>
</dbReference>
<gene>
    <name evidence="8" type="ORF">DIT97_02305</name>
</gene>
<evidence type="ECO:0000256" key="3">
    <source>
        <dbReference type="ARBA" id="ARBA00022741"/>
    </source>
</evidence>
<accession>A0A3D3R1V0</accession>
<keyword evidence="5" id="KW-0030">Aminoacyl-tRNA synthetase</keyword>
<evidence type="ECO:0000256" key="4">
    <source>
        <dbReference type="ARBA" id="ARBA00022840"/>
    </source>
</evidence>
<dbReference type="EMBL" id="DQAY01000019">
    <property type="protein sequence ID" value="HCO21947.1"/>
    <property type="molecule type" value="Genomic_DNA"/>
</dbReference>
<comment type="catalytic activity">
    <reaction evidence="6">
        <text>tRNA(Arg) + L-arginine + ATP = L-arginyl-tRNA(Arg) + AMP + diphosphate</text>
        <dbReference type="Rhea" id="RHEA:20301"/>
        <dbReference type="Rhea" id="RHEA-COMP:9658"/>
        <dbReference type="Rhea" id="RHEA-COMP:9673"/>
        <dbReference type="ChEBI" id="CHEBI:30616"/>
        <dbReference type="ChEBI" id="CHEBI:32682"/>
        <dbReference type="ChEBI" id="CHEBI:33019"/>
        <dbReference type="ChEBI" id="CHEBI:78442"/>
        <dbReference type="ChEBI" id="CHEBI:78513"/>
        <dbReference type="ChEBI" id="CHEBI:456215"/>
        <dbReference type="EC" id="6.1.1.19"/>
    </reaction>
</comment>
<comment type="caution">
    <text evidence="8">The sequence shown here is derived from an EMBL/GenBank/DDBJ whole genome shotgun (WGS) entry which is preliminary data.</text>
</comment>
<dbReference type="GO" id="GO:0005524">
    <property type="term" value="F:ATP binding"/>
    <property type="evidence" value="ECO:0007669"/>
    <property type="project" value="UniProtKB-KW"/>
</dbReference>
<dbReference type="GO" id="GO:0004814">
    <property type="term" value="F:arginine-tRNA ligase activity"/>
    <property type="evidence" value="ECO:0007669"/>
    <property type="project" value="UniProtKB-EC"/>
</dbReference>
<proteinExistence type="predicted"/>
<dbReference type="InterPro" id="IPR008909">
    <property type="entry name" value="DALR_anticod-bd"/>
</dbReference>
<feature type="non-terminal residue" evidence="8">
    <location>
        <position position="1"/>
    </location>
</feature>
<dbReference type="SUPFAM" id="SSF47323">
    <property type="entry name" value="Anticodon-binding domain of a subclass of class I aminoacyl-tRNA synthetases"/>
    <property type="match status" value="1"/>
</dbReference>
<dbReference type="InterPro" id="IPR009080">
    <property type="entry name" value="tRNAsynth_Ia_anticodon-bd"/>
</dbReference>
<evidence type="ECO:0000256" key="2">
    <source>
        <dbReference type="ARBA" id="ARBA00022598"/>
    </source>
</evidence>
<keyword evidence="4" id="KW-0067">ATP-binding</keyword>
<evidence type="ECO:0000256" key="5">
    <source>
        <dbReference type="ARBA" id="ARBA00023146"/>
    </source>
</evidence>
<feature type="domain" description="DALR anticodon binding" evidence="7">
    <location>
        <begin position="1"/>
        <end position="60"/>
    </location>
</feature>
<dbReference type="EC" id="6.1.1.19" evidence="1"/>
<evidence type="ECO:0000259" key="7">
    <source>
        <dbReference type="SMART" id="SM00836"/>
    </source>
</evidence>
<dbReference type="Pfam" id="PF05746">
    <property type="entry name" value="DALR_1"/>
    <property type="match status" value="1"/>
</dbReference>
<dbReference type="InterPro" id="IPR001278">
    <property type="entry name" value="Arg-tRNA-ligase"/>
</dbReference>
<dbReference type="AlphaFoldDB" id="A0A3D3R1V0"/>
<keyword evidence="3" id="KW-0547">Nucleotide-binding</keyword>
<evidence type="ECO:0000256" key="6">
    <source>
        <dbReference type="ARBA" id="ARBA00049339"/>
    </source>
</evidence>
<sequence>YLTNYLFELSNLFSTFYNQCPVLKAEEEQVKSSRLLLCDLTARVIDNGLSLLGIRTCERM</sequence>
<organism evidence="8 9">
    <name type="scientific">Gimesia maris</name>
    <dbReference type="NCBI Taxonomy" id="122"/>
    <lineage>
        <taxon>Bacteria</taxon>
        <taxon>Pseudomonadati</taxon>
        <taxon>Planctomycetota</taxon>
        <taxon>Planctomycetia</taxon>
        <taxon>Planctomycetales</taxon>
        <taxon>Planctomycetaceae</taxon>
        <taxon>Gimesia</taxon>
    </lineage>
</organism>
<dbReference type="SMART" id="SM00836">
    <property type="entry name" value="DALR_1"/>
    <property type="match status" value="1"/>
</dbReference>
<dbReference type="Gene3D" id="1.10.730.10">
    <property type="entry name" value="Isoleucyl-tRNA Synthetase, Domain 1"/>
    <property type="match status" value="1"/>
</dbReference>
<protein>
    <recommendedName>
        <fullName evidence="1">arginine--tRNA ligase</fullName>
        <ecNumber evidence="1">6.1.1.19</ecNumber>
    </recommendedName>
</protein>
<evidence type="ECO:0000313" key="9">
    <source>
        <dbReference type="Proteomes" id="UP000263642"/>
    </source>
</evidence>
<reference evidence="8 9" key="1">
    <citation type="journal article" date="2018" name="Nat. Biotechnol.">
        <title>A standardized bacterial taxonomy based on genome phylogeny substantially revises the tree of life.</title>
        <authorList>
            <person name="Parks D.H."/>
            <person name="Chuvochina M."/>
            <person name="Waite D.W."/>
            <person name="Rinke C."/>
            <person name="Skarshewski A."/>
            <person name="Chaumeil P.A."/>
            <person name="Hugenholtz P."/>
        </authorList>
    </citation>
    <scope>NUCLEOTIDE SEQUENCE [LARGE SCALE GENOMIC DNA]</scope>
    <source>
        <strain evidence="8">UBA9375</strain>
    </source>
</reference>
<evidence type="ECO:0000256" key="1">
    <source>
        <dbReference type="ARBA" id="ARBA00012837"/>
    </source>
</evidence>
<name>A0A3D3R1V0_9PLAN</name>
<dbReference type="PANTHER" id="PTHR11956">
    <property type="entry name" value="ARGINYL-TRNA SYNTHETASE"/>
    <property type="match status" value="1"/>
</dbReference>
<keyword evidence="2 8" id="KW-0436">Ligase</keyword>
<dbReference type="GO" id="GO:0006420">
    <property type="term" value="P:arginyl-tRNA aminoacylation"/>
    <property type="evidence" value="ECO:0007669"/>
    <property type="project" value="InterPro"/>
</dbReference>
<dbReference type="PANTHER" id="PTHR11956:SF5">
    <property type="entry name" value="ARGININE--TRNA LIGASE, CYTOPLASMIC"/>
    <property type="match status" value="1"/>
</dbReference>
<evidence type="ECO:0000313" key="8">
    <source>
        <dbReference type="EMBL" id="HCO21947.1"/>
    </source>
</evidence>